<dbReference type="GO" id="GO:0004252">
    <property type="term" value="F:serine-type endopeptidase activity"/>
    <property type="evidence" value="ECO:0007669"/>
    <property type="project" value="InterPro"/>
</dbReference>
<keyword evidence="2" id="KW-0645">Protease</keyword>
<evidence type="ECO:0000256" key="1">
    <source>
        <dbReference type="ARBA" id="ARBA00007664"/>
    </source>
</evidence>
<comment type="similarity">
    <text evidence="1">Belongs to the peptidase S1 family.</text>
</comment>
<evidence type="ECO:0000256" key="2">
    <source>
        <dbReference type="ARBA" id="ARBA00022670"/>
    </source>
</evidence>
<dbReference type="GO" id="GO:0006508">
    <property type="term" value="P:proteolysis"/>
    <property type="evidence" value="ECO:0007669"/>
    <property type="project" value="UniProtKB-KW"/>
</dbReference>
<keyword evidence="6" id="KW-0865">Zymogen</keyword>
<dbReference type="Proteomes" id="UP000494163">
    <property type="component" value="Chromosome 2R"/>
</dbReference>
<dbReference type="OrthoDB" id="8189841at2759"/>
<keyword evidence="7" id="KW-1015">Disulfide bond</keyword>
<gene>
    <name evidence="9" type="ORF">Dbus_chr2Rg15</name>
</gene>
<dbReference type="EMBL" id="CP012524">
    <property type="protein sequence ID" value="ALC40436.1"/>
    <property type="molecule type" value="Genomic_DNA"/>
</dbReference>
<dbReference type="InterPro" id="IPR001254">
    <property type="entry name" value="Trypsin_dom"/>
</dbReference>
<evidence type="ECO:0000256" key="7">
    <source>
        <dbReference type="ARBA" id="ARBA00023157"/>
    </source>
</evidence>
<dbReference type="PANTHER" id="PTHR24276:SF96">
    <property type="entry name" value="PEPTIDASE S1 DOMAIN-CONTAINING PROTEIN"/>
    <property type="match status" value="1"/>
</dbReference>
<dbReference type="InterPro" id="IPR009003">
    <property type="entry name" value="Peptidase_S1_PA"/>
</dbReference>
<feature type="domain" description="Peptidase S1" evidence="8">
    <location>
        <begin position="3"/>
        <end position="239"/>
    </location>
</feature>
<reference evidence="9 10" key="1">
    <citation type="submission" date="2015-08" db="EMBL/GenBank/DDBJ databases">
        <title>Ancestral chromatin configuration constrains chromatin evolution on differentiating sex chromosomes in Drosophila.</title>
        <authorList>
            <person name="Zhou Q."/>
            <person name="Bachtrog D."/>
        </authorList>
    </citation>
    <scope>NUCLEOTIDE SEQUENCE [LARGE SCALE GENOMIC DNA]</scope>
    <source>
        <tissue evidence="9">Whole larvae</tissue>
    </source>
</reference>
<keyword evidence="10" id="KW-1185">Reference proteome</keyword>
<dbReference type="AlphaFoldDB" id="A0A0M5IYY5"/>
<dbReference type="STRING" id="30019.A0A0M5IYY5"/>
<dbReference type="SUPFAM" id="SSF50494">
    <property type="entry name" value="Trypsin-like serine proteases"/>
    <property type="match status" value="1"/>
</dbReference>
<dbReference type="InterPro" id="IPR043504">
    <property type="entry name" value="Peptidase_S1_PA_chymotrypsin"/>
</dbReference>
<dbReference type="SMR" id="A0A0M5IYY5"/>
<dbReference type="PANTHER" id="PTHR24276">
    <property type="entry name" value="POLYSERASE-RELATED"/>
    <property type="match status" value="1"/>
</dbReference>
<proteinExistence type="inferred from homology"/>
<dbReference type="PROSITE" id="PS00134">
    <property type="entry name" value="TRYPSIN_HIS"/>
    <property type="match status" value="1"/>
</dbReference>
<evidence type="ECO:0000259" key="8">
    <source>
        <dbReference type="PROSITE" id="PS50240"/>
    </source>
</evidence>
<dbReference type="SMART" id="SM00020">
    <property type="entry name" value="Tryp_SPc"/>
    <property type="match status" value="1"/>
</dbReference>
<keyword evidence="4" id="KW-0378">Hydrolase</keyword>
<dbReference type="PRINTS" id="PR00722">
    <property type="entry name" value="CHYMOTRYPSIN"/>
</dbReference>
<accession>A0A0M5IYY5</accession>
<name>A0A0M5IYY5_DROBS</name>
<keyword evidence="3" id="KW-0732">Signal</keyword>
<evidence type="ECO:0000256" key="3">
    <source>
        <dbReference type="ARBA" id="ARBA00022729"/>
    </source>
</evidence>
<evidence type="ECO:0000256" key="4">
    <source>
        <dbReference type="ARBA" id="ARBA00022801"/>
    </source>
</evidence>
<evidence type="ECO:0000256" key="5">
    <source>
        <dbReference type="ARBA" id="ARBA00022825"/>
    </source>
</evidence>
<dbReference type="PROSITE" id="PS50240">
    <property type="entry name" value="TRYPSIN_DOM"/>
    <property type="match status" value="1"/>
</dbReference>
<dbReference type="Gene3D" id="2.40.10.10">
    <property type="entry name" value="Trypsin-like serine proteases"/>
    <property type="match status" value="1"/>
</dbReference>
<evidence type="ECO:0000313" key="9">
    <source>
        <dbReference type="EMBL" id="ALC40436.1"/>
    </source>
</evidence>
<keyword evidence="5" id="KW-0720">Serine protease</keyword>
<dbReference type="InterPro" id="IPR001314">
    <property type="entry name" value="Peptidase_S1A"/>
</dbReference>
<dbReference type="InterPro" id="IPR050430">
    <property type="entry name" value="Peptidase_S1"/>
</dbReference>
<feature type="non-terminal residue" evidence="9">
    <location>
        <position position="258"/>
    </location>
</feature>
<evidence type="ECO:0000256" key="6">
    <source>
        <dbReference type="ARBA" id="ARBA00023145"/>
    </source>
</evidence>
<dbReference type="InterPro" id="IPR018114">
    <property type="entry name" value="TRYPSIN_HIS"/>
</dbReference>
<organism evidence="9 10">
    <name type="scientific">Drosophila busckii</name>
    <name type="common">Fruit fly</name>
    <dbReference type="NCBI Taxonomy" id="30019"/>
    <lineage>
        <taxon>Eukaryota</taxon>
        <taxon>Metazoa</taxon>
        <taxon>Ecdysozoa</taxon>
        <taxon>Arthropoda</taxon>
        <taxon>Hexapoda</taxon>
        <taxon>Insecta</taxon>
        <taxon>Pterygota</taxon>
        <taxon>Neoptera</taxon>
        <taxon>Endopterygota</taxon>
        <taxon>Diptera</taxon>
        <taxon>Brachycera</taxon>
        <taxon>Muscomorpha</taxon>
        <taxon>Ephydroidea</taxon>
        <taxon>Drosophilidae</taxon>
        <taxon>Drosophila</taxon>
    </lineage>
</organism>
<sequence length="258" mass="29186">MLIAGGVLPDKGKYASHVVSIRTLEMIEYPGDNHFCTGVIISSTTILTAAHCVTDKYKSVMNPRALLIVFGSVYRLENYGREDSRRVQHIKVHYAYVRYKKFDAALLHLRKRIPPNMRHAQPVLKRDTVRKPIMQTTCVTIGWGQVYPHGPYSNELMFLDISIRPHEYCKRVPHYDEDSNLCGEPHAEGQVCPGDLGGPLLCHDVLSGIIGGSQKCEGKHALKFVNYTTIEHWVEETLIEFSRGSNKCLTFILTVFTI</sequence>
<evidence type="ECO:0000313" key="10">
    <source>
        <dbReference type="Proteomes" id="UP000494163"/>
    </source>
</evidence>
<dbReference type="Pfam" id="PF00089">
    <property type="entry name" value="Trypsin"/>
    <property type="match status" value="1"/>
</dbReference>
<protein>
    <submittedName>
        <fullName evidence="9">CG15873</fullName>
    </submittedName>
</protein>